<dbReference type="Proteomes" id="UP000054717">
    <property type="component" value="Unassembled WGS sequence"/>
</dbReference>
<evidence type="ECO:0008006" key="3">
    <source>
        <dbReference type="Google" id="ProtNLM"/>
    </source>
</evidence>
<proteinExistence type="predicted"/>
<dbReference type="AlphaFoldDB" id="A0A158JK55"/>
<reference evidence="1" key="1">
    <citation type="submission" date="2016-01" db="EMBL/GenBank/DDBJ databases">
        <authorList>
            <person name="Peeters Charlotte."/>
        </authorList>
    </citation>
    <scope>NUCLEOTIDE SEQUENCE</scope>
    <source>
        <strain evidence="1">LMG 22936</strain>
    </source>
</reference>
<accession>A0A158JK55</accession>
<evidence type="ECO:0000313" key="2">
    <source>
        <dbReference type="Proteomes" id="UP000054717"/>
    </source>
</evidence>
<gene>
    <name evidence="1" type="ORF">AWB66_04305</name>
</gene>
<evidence type="ECO:0000313" key="1">
    <source>
        <dbReference type="EMBL" id="SAL69015.1"/>
    </source>
</evidence>
<dbReference type="RefSeq" id="WP_087632197.1">
    <property type="nucleotide sequence ID" value="NZ_FCNZ02000017.1"/>
</dbReference>
<comment type="caution">
    <text evidence="1">The sequence shown here is derived from an EMBL/GenBank/DDBJ whole genome shotgun (WGS) entry which is preliminary data.</text>
</comment>
<protein>
    <recommendedName>
        <fullName evidence="3">TetR family transcriptional regulator</fullName>
    </recommendedName>
</protein>
<sequence length="82" mass="9022">MHADLRYALDTAYERLKLLEPSPADFASSYALCLGMIMGGRTCGGMSKDEAAAERAHLSMLAALYEIRLLARSDSARQDRRA</sequence>
<organism evidence="1 2">
    <name type="scientific">Caballeronia telluris</name>
    <dbReference type="NCBI Taxonomy" id="326475"/>
    <lineage>
        <taxon>Bacteria</taxon>
        <taxon>Pseudomonadati</taxon>
        <taxon>Pseudomonadota</taxon>
        <taxon>Betaproteobacteria</taxon>
        <taxon>Burkholderiales</taxon>
        <taxon>Burkholderiaceae</taxon>
        <taxon>Caballeronia</taxon>
    </lineage>
</organism>
<keyword evidence="2" id="KW-1185">Reference proteome</keyword>
<name>A0A158JK55_9BURK</name>
<dbReference type="EMBL" id="FCNZ02000017">
    <property type="protein sequence ID" value="SAL69015.1"/>
    <property type="molecule type" value="Genomic_DNA"/>
</dbReference>